<organism evidence="1 2">
    <name type="scientific">Phycomyces blakesleeanus (strain ATCC 8743b / DSM 1359 / FGSC 10004 / NBRC 33097 / NRRL 1555)</name>
    <dbReference type="NCBI Taxonomy" id="763407"/>
    <lineage>
        <taxon>Eukaryota</taxon>
        <taxon>Fungi</taxon>
        <taxon>Fungi incertae sedis</taxon>
        <taxon>Mucoromycota</taxon>
        <taxon>Mucoromycotina</taxon>
        <taxon>Mucoromycetes</taxon>
        <taxon>Mucorales</taxon>
        <taxon>Phycomycetaceae</taxon>
        <taxon>Phycomyces</taxon>
    </lineage>
</organism>
<dbReference type="RefSeq" id="XP_018283448.1">
    <property type="nucleotide sequence ID" value="XM_018433166.1"/>
</dbReference>
<reference evidence="2" key="1">
    <citation type="submission" date="2015-06" db="EMBL/GenBank/DDBJ databases">
        <title>Expansion of signal transduction pathways in fungi by whole-genome duplication.</title>
        <authorList>
            <consortium name="DOE Joint Genome Institute"/>
            <person name="Corrochano L.M."/>
            <person name="Kuo A."/>
            <person name="Marcet-Houben M."/>
            <person name="Polaino S."/>
            <person name="Salamov A."/>
            <person name="Villalobos J.M."/>
            <person name="Alvarez M.I."/>
            <person name="Avalos J."/>
            <person name="Benito E.P."/>
            <person name="Benoit I."/>
            <person name="Burger G."/>
            <person name="Camino L.P."/>
            <person name="Canovas D."/>
            <person name="Cerda-Olmedo E."/>
            <person name="Cheng J.-F."/>
            <person name="Dominguez A."/>
            <person name="Elias M."/>
            <person name="Eslava A.P."/>
            <person name="Glaser F."/>
            <person name="Grimwood J."/>
            <person name="Gutierrez G."/>
            <person name="Heitman J."/>
            <person name="Henrissat B."/>
            <person name="Iturriaga E.A."/>
            <person name="Lang B.F."/>
            <person name="Lavin J.L."/>
            <person name="Lee S."/>
            <person name="Li W."/>
            <person name="Lindquist E."/>
            <person name="Lopez-Garcia S."/>
            <person name="Luque E.M."/>
            <person name="Marcos A.T."/>
            <person name="Martin J."/>
            <person name="McCluskey K."/>
            <person name="Medina H.R."/>
            <person name="Miralles-Duran A."/>
            <person name="Miyazaki A."/>
            <person name="Munoz-Torres E."/>
            <person name="Oguiza J.A."/>
            <person name="Ohm R."/>
            <person name="Olmedo M."/>
            <person name="Orejas M."/>
            <person name="Ortiz-Castellanos L."/>
            <person name="Pisabarro A.G."/>
            <person name="Rodriguez-Romero J."/>
            <person name="Ruiz-Herrera J."/>
            <person name="Ruiz-Vazquez R."/>
            <person name="Sanz C."/>
            <person name="Schackwitz W."/>
            <person name="Schmutz J."/>
            <person name="Shahriari M."/>
            <person name="Shelest E."/>
            <person name="Silva-Franco F."/>
            <person name="Soanes D."/>
            <person name="Syed K."/>
            <person name="Tagua V.G."/>
            <person name="Talbot N.J."/>
            <person name="Thon M."/>
            <person name="De vries R.P."/>
            <person name="Wiebenga A."/>
            <person name="Yadav J.S."/>
            <person name="Braun E.L."/>
            <person name="Baker S."/>
            <person name="Garre V."/>
            <person name="Horwitz B."/>
            <person name="Torres-Martinez S."/>
            <person name="Idnurm A."/>
            <person name="Herrera-Estrella A."/>
            <person name="Gabaldon T."/>
            <person name="Grigoriev I.V."/>
        </authorList>
    </citation>
    <scope>NUCLEOTIDE SEQUENCE [LARGE SCALE GENOMIC DNA]</scope>
    <source>
        <strain evidence="2">NRRL 1555(-)</strain>
    </source>
</reference>
<dbReference type="GeneID" id="28994072"/>
<evidence type="ECO:0000313" key="1">
    <source>
        <dbReference type="EMBL" id="OAD65408.1"/>
    </source>
</evidence>
<sequence>MPPNIVVIKLIHTEAQLPCYFLLVGEGIGNRKQISNIPSKLPIIAFGTGLKGENPVKFEGYRKGSVVFFTEK</sequence>
<dbReference type="InParanoid" id="A0A167J7P3"/>
<protein>
    <submittedName>
        <fullName evidence="1">Uncharacterized protein</fullName>
    </submittedName>
</protein>
<dbReference type="Proteomes" id="UP000077315">
    <property type="component" value="Unassembled WGS sequence"/>
</dbReference>
<dbReference type="AlphaFoldDB" id="A0A167J7P3"/>
<keyword evidence="2" id="KW-1185">Reference proteome</keyword>
<gene>
    <name evidence="1" type="ORF">PHYBLDRAFT_153492</name>
</gene>
<dbReference type="EMBL" id="KV441028">
    <property type="protein sequence ID" value="OAD65408.1"/>
    <property type="molecule type" value="Genomic_DNA"/>
</dbReference>
<dbReference type="VEuPathDB" id="FungiDB:PHYBLDRAFT_153492"/>
<name>A0A167J7P3_PHYB8</name>
<accession>A0A167J7P3</accession>
<evidence type="ECO:0000313" key="2">
    <source>
        <dbReference type="Proteomes" id="UP000077315"/>
    </source>
</evidence>
<proteinExistence type="predicted"/>